<dbReference type="GeneID" id="107458799"/>
<feature type="domain" description="Integrase catalytic" evidence="1">
    <location>
        <begin position="1"/>
        <end position="172"/>
    </location>
</feature>
<dbReference type="InterPro" id="IPR012337">
    <property type="entry name" value="RNaseH-like_sf"/>
</dbReference>
<dbReference type="Proteomes" id="UP000515211">
    <property type="component" value="Chromosome 7"/>
</dbReference>
<dbReference type="PANTHER" id="PTHR37984">
    <property type="entry name" value="PROTEIN CBG26694"/>
    <property type="match status" value="1"/>
</dbReference>
<dbReference type="GO" id="GO:0003676">
    <property type="term" value="F:nucleic acid binding"/>
    <property type="evidence" value="ECO:0007669"/>
    <property type="project" value="InterPro"/>
</dbReference>
<dbReference type="Pfam" id="PF00665">
    <property type="entry name" value="rve"/>
    <property type="match status" value="1"/>
</dbReference>
<dbReference type="GO" id="GO:0015074">
    <property type="term" value="P:DNA integration"/>
    <property type="evidence" value="ECO:0007669"/>
    <property type="project" value="InterPro"/>
</dbReference>
<organism evidence="2 3">
    <name type="scientific">Arachis duranensis</name>
    <name type="common">Wild peanut</name>
    <dbReference type="NCBI Taxonomy" id="130453"/>
    <lineage>
        <taxon>Eukaryota</taxon>
        <taxon>Viridiplantae</taxon>
        <taxon>Streptophyta</taxon>
        <taxon>Embryophyta</taxon>
        <taxon>Tracheophyta</taxon>
        <taxon>Spermatophyta</taxon>
        <taxon>Magnoliopsida</taxon>
        <taxon>eudicotyledons</taxon>
        <taxon>Gunneridae</taxon>
        <taxon>Pentapetalae</taxon>
        <taxon>rosids</taxon>
        <taxon>fabids</taxon>
        <taxon>Fabales</taxon>
        <taxon>Fabaceae</taxon>
        <taxon>Papilionoideae</taxon>
        <taxon>50 kb inversion clade</taxon>
        <taxon>dalbergioids sensu lato</taxon>
        <taxon>Dalbergieae</taxon>
        <taxon>Pterocarpus clade</taxon>
        <taxon>Arachis</taxon>
    </lineage>
</organism>
<dbReference type="RefSeq" id="XP_015932490.1">
    <property type="nucleotide sequence ID" value="XM_016077004.1"/>
</dbReference>
<dbReference type="InterPro" id="IPR050951">
    <property type="entry name" value="Retrovirus_Pol_polyprotein"/>
</dbReference>
<dbReference type="PANTHER" id="PTHR37984:SF5">
    <property type="entry name" value="PROTEIN NYNRIN-LIKE"/>
    <property type="match status" value="1"/>
</dbReference>
<evidence type="ECO:0000313" key="2">
    <source>
        <dbReference type="Proteomes" id="UP000515211"/>
    </source>
</evidence>
<dbReference type="KEGG" id="adu:107458799"/>
<sequence length="239" mass="26468">MAPQPFAQSGVGLLGPFPPGPGQVKYLIVAIDYYTKWVEAESLATITAVNCQKFLWRQVITRFRIPESVILDNGTQFTGKKFKEFLSGLGIKQRFSSVDHPQSNRQVEATNKIILKGLKKRLKGKKGSWADQLASVLWSYRTSPQSSTSKTTFRLTYGVDAVIPVEIGESSPRLLLGGGSKVVEKDLVDEIRQMAHLTETAIKQIIALRYNSKVLKLKRSLGEGDLVLRRNDIGPPTPG</sequence>
<gene>
    <name evidence="3" type="primary">LOC107458799</name>
</gene>
<reference evidence="3" key="2">
    <citation type="submission" date="2025-08" db="UniProtKB">
        <authorList>
            <consortium name="RefSeq"/>
        </authorList>
    </citation>
    <scope>IDENTIFICATION</scope>
    <source>
        <tissue evidence="3">Whole plant</tissue>
    </source>
</reference>
<dbReference type="InterPro" id="IPR036397">
    <property type="entry name" value="RNaseH_sf"/>
</dbReference>
<dbReference type="InterPro" id="IPR001584">
    <property type="entry name" value="Integrase_cat-core"/>
</dbReference>
<protein>
    <submittedName>
        <fullName evidence="3">Uncharacterized protein LOC107458799</fullName>
    </submittedName>
</protein>
<evidence type="ECO:0000259" key="1">
    <source>
        <dbReference type="PROSITE" id="PS50994"/>
    </source>
</evidence>
<dbReference type="AlphaFoldDB" id="A0A6P4BWY1"/>
<dbReference type="OrthoDB" id="1433117at2759"/>
<reference evidence="2" key="1">
    <citation type="journal article" date="2016" name="Nat. Genet.">
        <title>The genome sequences of Arachis duranensis and Arachis ipaensis, the diploid ancestors of cultivated peanut.</title>
        <authorList>
            <person name="Bertioli D.J."/>
            <person name="Cannon S.B."/>
            <person name="Froenicke L."/>
            <person name="Huang G."/>
            <person name="Farmer A.D."/>
            <person name="Cannon E.K."/>
            <person name="Liu X."/>
            <person name="Gao D."/>
            <person name="Clevenger J."/>
            <person name="Dash S."/>
            <person name="Ren L."/>
            <person name="Moretzsohn M.C."/>
            <person name="Shirasawa K."/>
            <person name="Huang W."/>
            <person name="Vidigal B."/>
            <person name="Abernathy B."/>
            <person name="Chu Y."/>
            <person name="Niederhuth C.E."/>
            <person name="Umale P."/>
            <person name="Araujo A.C."/>
            <person name="Kozik A."/>
            <person name="Kim K.D."/>
            <person name="Burow M.D."/>
            <person name="Varshney R.K."/>
            <person name="Wang X."/>
            <person name="Zhang X."/>
            <person name="Barkley N."/>
            <person name="Guimaraes P.M."/>
            <person name="Isobe S."/>
            <person name="Guo B."/>
            <person name="Liao B."/>
            <person name="Stalker H.T."/>
            <person name="Schmitz R.J."/>
            <person name="Scheffler B.E."/>
            <person name="Leal-Bertioli S.C."/>
            <person name="Xun X."/>
            <person name="Jackson S.A."/>
            <person name="Michelmore R."/>
            <person name="Ozias-Akins P."/>
        </authorList>
    </citation>
    <scope>NUCLEOTIDE SEQUENCE [LARGE SCALE GENOMIC DNA]</scope>
    <source>
        <strain evidence="2">cv. V14167</strain>
    </source>
</reference>
<evidence type="ECO:0000313" key="3">
    <source>
        <dbReference type="RefSeq" id="XP_015932490.1"/>
    </source>
</evidence>
<name>A0A6P4BWY1_ARADU</name>
<accession>A0A6P4BWY1</accession>
<keyword evidence="2" id="KW-1185">Reference proteome</keyword>
<dbReference type="Gene3D" id="3.30.420.10">
    <property type="entry name" value="Ribonuclease H-like superfamily/Ribonuclease H"/>
    <property type="match status" value="1"/>
</dbReference>
<proteinExistence type="predicted"/>
<dbReference type="SUPFAM" id="SSF53098">
    <property type="entry name" value="Ribonuclease H-like"/>
    <property type="match status" value="1"/>
</dbReference>
<dbReference type="PROSITE" id="PS50994">
    <property type="entry name" value="INTEGRASE"/>
    <property type="match status" value="1"/>
</dbReference>